<feature type="region of interest" description="Disordered" evidence="1">
    <location>
        <begin position="372"/>
        <end position="401"/>
    </location>
</feature>
<evidence type="ECO:0000313" key="2">
    <source>
        <dbReference type="EMBL" id="GAQ85931.1"/>
    </source>
</evidence>
<accession>A0A1Y1I9Y3</accession>
<feature type="compositionally biased region" description="Low complexity" evidence="1">
    <location>
        <begin position="159"/>
        <end position="171"/>
    </location>
</feature>
<proteinExistence type="predicted"/>
<protein>
    <submittedName>
        <fullName evidence="2">Uncharacterized protein</fullName>
    </submittedName>
</protein>
<feature type="compositionally biased region" description="Polar residues" evidence="1">
    <location>
        <begin position="342"/>
        <end position="353"/>
    </location>
</feature>
<feature type="compositionally biased region" description="Polar residues" evidence="1">
    <location>
        <begin position="182"/>
        <end position="201"/>
    </location>
</feature>
<dbReference type="EMBL" id="DF237210">
    <property type="protein sequence ID" value="GAQ85931.1"/>
    <property type="molecule type" value="Genomic_DNA"/>
</dbReference>
<feature type="compositionally biased region" description="Basic and acidic residues" evidence="1">
    <location>
        <begin position="217"/>
        <end position="233"/>
    </location>
</feature>
<name>A0A1Y1I9Y3_KLENI</name>
<feature type="region of interest" description="Disordered" evidence="1">
    <location>
        <begin position="105"/>
        <end position="236"/>
    </location>
</feature>
<sequence>MSSSAMMTTVASPVAAVSQTKGLSSLQKTVQIGRPAAFPLRKVVSRAPVAKSTVRASAEEAAPSKKFEKALVAGVLTALSLGCVSDAKAFDIGSVQNRPSAEKILQKAKADGDANFAEAQRSGKETTGSQETPSKGAYPFGRQESASRGFNTTMEEEGVSGSVASSANSDAVEARAEKSAASPGTNEQQGSEQSPQGTLQKVFSKGVRGAVGQVPDGEDKTGEVSREGRREVAKAGQADTYVQGPQLADRIKDAFTSKTEEGKTAAGDAVEKAARATGVSTSAPELNPTATVAGLPDFGGKVGDAKDAATSAVGDAKGAVKNSVTSVKDAIPNSIPNPAADANSQVSKVKSFADSQISDFKDDVAKIRAENKERVGFPDAPSLAQKTDNASGKGTAADYSY</sequence>
<evidence type="ECO:0000256" key="1">
    <source>
        <dbReference type="SAM" id="MobiDB-lite"/>
    </source>
</evidence>
<dbReference type="AlphaFoldDB" id="A0A1Y1I9Y3"/>
<feature type="region of interest" description="Disordered" evidence="1">
    <location>
        <begin position="329"/>
        <end position="353"/>
    </location>
</feature>
<reference evidence="2 3" key="1">
    <citation type="journal article" date="2014" name="Nat. Commun.">
        <title>Klebsormidium flaccidum genome reveals primary factors for plant terrestrial adaptation.</title>
        <authorList>
            <person name="Hori K."/>
            <person name="Maruyama F."/>
            <person name="Fujisawa T."/>
            <person name="Togashi T."/>
            <person name="Yamamoto N."/>
            <person name="Seo M."/>
            <person name="Sato S."/>
            <person name="Yamada T."/>
            <person name="Mori H."/>
            <person name="Tajima N."/>
            <person name="Moriyama T."/>
            <person name="Ikeuchi M."/>
            <person name="Watanabe M."/>
            <person name="Wada H."/>
            <person name="Kobayashi K."/>
            <person name="Saito M."/>
            <person name="Masuda T."/>
            <person name="Sasaki-Sekimoto Y."/>
            <person name="Mashiguchi K."/>
            <person name="Awai K."/>
            <person name="Shimojima M."/>
            <person name="Masuda S."/>
            <person name="Iwai M."/>
            <person name="Nobusawa T."/>
            <person name="Narise T."/>
            <person name="Kondo S."/>
            <person name="Saito H."/>
            <person name="Sato R."/>
            <person name="Murakawa M."/>
            <person name="Ihara Y."/>
            <person name="Oshima-Yamada Y."/>
            <person name="Ohtaka K."/>
            <person name="Satoh M."/>
            <person name="Sonobe K."/>
            <person name="Ishii M."/>
            <person name="Ohtani R."/>
            <person name="Kanamori-Sato M."/>
            <person name="Honoki R."/>
            <person name="Miyazaki D."/>
            <person name="Mochizuki H."/>
            <person name="Umetsu J."/>
            <person name="Higashi K."/>
            <person name="Shibata D."/>
            <person name="Kamiya Y."/>
            <person name="Sato N."/>
            <person name="Nakamura Y."/>
            <person name="Tabata S."/>
            <person name="Ida S."/>
            <person name="Kurokawa K."/>
            <person name="Ohta H."/>
        </authorList>
    </citation>
    <scope>NUCLEOTIDE SEQUENCE [LARGE SCALE GENOMIC DNA]</scope>
    <source>
        <strain evidence="2 3">NIES-2285</strain>
    </source>
</reference>
<organism evidence="2 3">
    <name type="scientific">Klebsormidium nitens</name>
    <name type="common">Green alga</name>
    <name type="synonym">Ulothrix nitens</name>
    <dbReference type="NCBI Taxonomy" id="105231"/>
    <lineage>
        <taxon>Eukaryota</taxon>
        <taxon>Viridiplantae</taxon>
        <taxon>Streptophyta</taxon>
        <taxon>Klebsormidiophyceae</taxon>
        <taxon>Klebsormidiales</taxon>
        <taxon>Klebsormidiaceae</taxon>
        <taxon>Klebsormidium</taxon>
    </lineage>
</organism>
<feature type="compositionally biased region" description="Polar residues" evidence="1">
    <location>
        <begin position="144"/>
        <end position="153"/>
    </location>
</feature>
<gene>
    <name evidence="2" type="ORF">KFL_002610170</name>
</gene>
<dbReference type="Proteomes" id="UP000054558">
    <property type="component" value="Unassembled WGS sequence"/>
</dbReference>
<evidence type="ECO:0000313" key="3">
    <source>
        <dbReference type="Proteomes" id="UP000054558"/>
    </source>
</evidence>
<keyword evidence="3" id="KW-1185">Reference proteome</keyword>